<name>A0A841JVG9_9BACT</name>
<evidence type="ECO:0000313" key="1">
    <source>
        <dbReference type="EMBL" id="MBB6144467.1"/>
    </source>
</evidence>
<sequence length="84" mass="9805">MGLNGFERKPPQRETLQSIALERHYTVPEVAELWGMSEKSVRRLFAEESGVLRWGTPETLRKRGYCNLRIPESVLIRVHQRRAS</sequence>
<gene>
    <name evidence="1" type="ORF">HNQ77_002419</name>
</gene>
<dbReference type="EMBL" id="JACHEK010000004">
    <property type="protein sequence ID" value="MBB6144467.1"/>
    <property type="molecule type" value="Genomic_DNA"/>
</dbReference>
<comment type="caution">
    <text evidence="1">The sequence shown here is derived from an EMBL/GenBank/DDBJ whole genome shotgun (WGS) entry which is preliminary data.</text>
</comment>
<evidence type="ECO:0000313" key="2">
    <source>
        <dbReference type="Proteomes" id="UP000538666"/>
    </source>
</evidence>
<dbReference type="Proteomes" id="UP000538666">
    <property type="component" value="Unassembled WGS sequence"/>
</dbReference>
<proteinExistence type="predicted"/>
<keyword evidence="2" id="KW-1185">Reference proteome</keyword>
<protein>
    <submittedName>
        <fullName evidence="1">AraC-like DNA-binding protein</fullName>
    </submittedName>
</protein>
<organism evidence="1 2">
    <name type="scientific">Silvibacterium bohemicum</name>
    <dbReference type="NCBI Taxonomy" id="1577686"/>
    <lineage>
        <taxon>Bacteria</taxon>
        <taxon>Pseudomonadati</taxon>
        <taxon>Acidobacteriota</taxon>
        <taxon>Terriglobia</taxon>
        <taxon>Terriglobales</taxon>
        <taxon>Acidobacteriaceae</taxon>
        <taxon>Silvibacterium</taxon>
    </lineage>
</organism>
<accession>A0A841JVG9</accession>
<reference evidence="1 2" key="1">
    <citation type="submission" date="2020-08" db="EMBL/GenBank/DDBJ databases">
        <title>Genomic Encyclopedia of Type Strains, Phase IV (KMG-IV): sequencing the most valuable type-strain genomes for metagenomic binning, comparative biology and taxonomic classification.</title>
        <authorList>
            <person name="Goeker M."/>
        </authorList>
    </citation>
    <scope>NUCLEOTIDE SEQUENCE [LARGE SCALE GENOMIC DNA]</scope>
    <source>
        <strain evidence="1 2">DSM 103733</strain>
    </source>
</reference>
<dbReference type="GO" id="GO:0003677">
    <property type="term" value="F:DNA binding"/>
    <property type="evidence" value="ECO:0007669"/>
    <property type="project" value="UniProtKB-KW"/>
</dbReference>
<dbReference type="AlphaFoldDB" id="A0A841JVG9"/>
<keyword evidence="1" id="KW-0238">DNA-binding</keyword>